<evidence type="ECO:0000313" key="3">
    <source>
        <dbReference type="Proteomes" id="UP001558713"/>
    </source>
</evidence>
<reference evidence="2 3" key="1">
    <citation type="submission" date="2024-04" db="EMBL/GenBank/DDBJ databases">
        <title>Genome assembly C_amara_ONT_v2.</title>
        <authorList>
            <person name="Yant L."/>
            <person name="Moore C."/>
            <person name="Slenker M."/>
        </authorList>
    </citation>
    <scope>NUCLEOTIDE SEQUENCE [LARGE SCALE GENOMIC DNA]</scope>
    <source>
        <tissue evidence="2">Leaf</tissue>
    </source>
</reference>
<gene>
    <name evidence="2" type="ORF">V5N11_013516</name>
</gene>
<proteinExistence type="predicted"/>
<organism evidence="2 3">
    <name type="scientific">Cardamine amara subsp. amara</name>
    <dbReference type="NCBI Taxonomy" id="228776"/>
    <lineage>
        <taxon>Eukaryota</taxon>
        <taxon>Viridiplantae</taxon>
        <taxon>Streptophyta</taxon>
        <taxon>Embryophyta</taxon>
        <taxon>Tracheophyta</taxon>
        <taxon>Spermatophyta</taxon>
        <taxon>Magnoliopsida</taxon>
        <taxon>eudicotyledons</taxon>
        <taxon>Gunneridae</taxon>
        <taxon>Pentapetalae</taxon>
        <taxon>rosids</taxon>
        <taxon>malvids</taxon>
        <taxon>Brassicales</taxon>
        <taxon>Brassicaceae</taxon>
        <taxon>Cardamineae</taxon>
        <taxon>Cardamine</taxon>
    </lineage>
</organism>
<dbReference type="Proteomes" id="UP001558713">
    <property type="component" value="Unassembled WGS sequence"/>
</dbReference>
<evidence type="ECO:0000259" key="1">
    <source>
        <dbReference type="Pfam" id="PF13966"/>
    </source>
</evidence>
<keyword evidence="3" id="KW-1185">Reference proteome</keyword>
<dbReference type="EMBL" id="JBANAX010000249">
    <property type="protein sequence ID" value="KAL1217223.1"/>
    <property type="molecule type" value="Genomic_DNA"/>
</dbReference>
<dbReference type="Pfam" id="PF13966">
    <property type="entry name" value="zf-RVT"/>
    <property type="match status" value="1"/>
</dbReference>
<dbReference type="InterPro" id="IPR026960">
    <property type="entry name" value="RVT-Znf"/>
</dbReference>
<accession>A0ABD1BEP9</accession>
<protein>
    <submittedName>
        <fullName evidence="2">Ribonuclease H protein</fullName>
    </submittedName>
</protein>
<evidence type="ECO:0000313" key="2">
    <source>
        <dbReference type="EMBL" id="KAL1217223.1"/>
    </source>
</evidence>
<dbReference type="AlphaFoldDB" id="A0ABD1BEP9"/>
<sequence length="186" mass="21816">MRQSNGRQWNDKVLRGWLNDEDYNLVRRIYILQHQCDDKIIWHNTKDSKYSVKSGYWLSNHLPDLVNSSISPPRGCAILKTRIWKKIIPPKLKHFYWQILFSALSVGTELNRRGIPIDPVGKRCHQADETINHVMFQCPYASSVWNDNIAFLPIFKAVFIWFYKEIGVISMLNRLLSNISSVKEVL</sequence>
<feature type="domain" description="Reverse transcriptase zinc-binding" evidence="1">
    <location>
        <begin position="79"/>
        <end position="145"/>
    </location>
</feature>
<comment type="caution">
    <text evidence="2">The sequence shown here is derived from an EMBL/GenBank/DDBJ whole genome shotgun (WGS) entry which is preliminary data.</text>
</comment>
<name>A0ABD1BEP9_CARAN</name>